<gene>
    <name evidence="1" type="ORF">CMESO_453</name>
</gene>
<organism evidence="1 2">
    <name type="scientific">Chroomonas mesostigmatica CCMP1168</name>
    <dbReference type="NCBI Taxonomy" id="1195612"/>
    <lineage>
        <taxon>Eukaryota</taxon>
        <taxon>Cryptophyceae</taxon>
        <taxon>Pyrenomonadales</taxon>
        <taxon>Chroomonadaceae</taxon>
        <taxon>Chroomonas</taxon>
    </lineage>
</organism>
<proteinExistence type="predicted"/>
<dbReference type="Proteomes" id="UP000243348">
    <property type="component" value="Nucleomorph 3"/>
</dbReference>
<dbReference type="EMBL" id="CP003682">
    <property type="protein sequence ID" value="AFP65603.1"/>
    <property type="molecule type" value="Genomic_DNA"/>
</dbReference>
<evidence type="ECO:0008006" key="3">
    <source>
        <dbReference type="Google" id="ProtNLM"/>
    </source>
</evidence>
<sequence>MHIPSDDKKIKNFYKKDPWKLNFIDKMLIFSNISSSFVKNRTIFKNFTLASFSIDTGAKIYADRVDTLYDFVFGFLEGLNSINVENTKKKIFPANFTKKISENILLLTTKEKNPTKKNMLFNFVEKICTLLSTPFLKNFFLKKDFFKIDKTKTFRFALKFHRKKFQREKYSEFLIAKKLNLAYFKFIDYQKNLQILDSKKRYHFKILRKNTRFFNSELFVLKKITFIKDFQKESIEEYFPIKFTKKFIFQTKKKNQKNKFGLEKKNKKPNKRSKTLKDDILFQSNLIPNYFENFFFIFSSKKQNKIHKNNLKLEFLFQKFLFLPKFFLQKKKLKEEEHSLLLKTPTTCGKVVPFKKKIQSGVKKALSFKADENNLLRKNFKKFNTKIIIQLFIYFLKLFLDKEKDRVTFDLEFSSRNKIDQKCHFVITNSHISYQKVILNIEATYSSKKKFLNFLICFLHSALDRRQLFVGNCSLNTFFVFTHSKMGI</sequence>
<protein>
    <recommendedName>
        <fullName evidence="3">Condensin complex subunit 2</fullName>
    </recommendedName>
</protein>
<name>J7G8N9_9CRYP</name>
<geneLocation type="nucleomorph" evidence="1"/>
<evidence type="ECO:0000313" key="1">
    <source>
        <dbReference type="EMBL" id="AFP65603.1"/>
    </source>
</evidence>
<evidence type="ECO:0000313" key="2">
    <source>
        <dbReference type="Proteomes" id="UP000243348"/>
    </source>
</evidence>
<dbReference type="AlphaFoldDB" id="J7G8N9"/>
<reference evidence="1 2" key="1">
    <citation type="journal article" date="2012" name="Genome Biol. Evol.">
        <title>Nucleomorph genome sequence of the cryptophyte alga Chroomonas mesostigmatica CCMP1168 reveals lineage-specific gene loss and genome complexity.</title>
        <authorList>
            <person name="Moore C.E."/>
            <person name="Curtis B."/>
            <person name="Mills T."/>
            <person name="Tanifuji G."/>
            <person name="Archibald J.M."/>
        </authorList>
    </citation>
    <scope>NUCLEOTIDE SEQUENCE [LARGE SCALE GENOMIC DNA]</scope>
    <source>
        <strain evidence="1 2">CCMP1168</strain>
    </source>
</reference>
<keyword evidence="1" id="KW-0542">Nucleomorph</keyword>
<accession>J7G8N9</accession>